<keyword evidence="3 7" id="KW-0418">Kinase</keyword>
<feature type="domain" description="Protein kinase" evidence="6">
    <location>
        <begin position="395"/>
        <end position="671"/>
    </location>
</feature>
<keyword evidence="1" id="KW-0808">Transferase</keyword>
<dbReference type="PANTHER" id="PTHR43289:SF34">
    <property type="entry name" value="SERINE_THREONINE-PROTEIN KINASE YBDM-RELATED"/>
    <property type="match status" value="1"/>
</dbReference>
<dbReference type="InterPro" id="IPR000719">
    <property type="entry name" value="Prot_kinase_dom"/>
</dbReference>
<reference evidence="7 8" key="1">
    <citation type="submission" date="2020-05" db="EMBL/GenBank/DDBJ databases">
        <title>Complete genome sequence of Gemmatimonas greenlandica TET16.</title>
        <authorList>
            <person name="Zeng Y."/>
        </authorList>
    </citation>
    <scope>NUCLEOTIDE SEQUENCE [LARGE SCALE GENOMIC DNA]</scope>
    <source>
        <strain evidence="7 8">TET16</strain>
    </source>
</reference>
<dbReference type="GO" id="GO:0004674">
    <property type="term" value="F:protein serine/threonine kinase activity"/>
    <property type="evidence" value="ECO:0007669"/>
    <property type="project" value="TreeGrafter"/>
</dbReference>
<dbReference type="KEGG" id="ggr:HKW67_06985"/>
<dbReference type="PROSITE" id="PS50011">
    <property type="entry name" value="PROTEIN_KINASE_DOM"/>
    <property type="match status" value="1"/>
</dbReference>
<name>A0A6M4IJK5_9BACT</name>
<feature type="transmembrane region" description="Helical" evidence="5">
    <location>
        <begin position="273"/>
        <end position="292"/>
    </location>
</feature>
<dbReference type="CDD" id="cd14014">
    <property type="entry name" value="STKc_PknB_like"/>
    <property type="match status" value="1"/>
</dbReference>
<dbReference type="Gene3D" id="3.30.200.20">
    <property type="entry name" value="Phosphorylase Kinase, domain 1"/>
    <property type="match status" value="1"/>
</dbReference>
<keyword evidence="8" id="KW-1185">Reference proteome</keyword>
<dbReference type="RefSeq" id="WP_171224693.1">
    <property type="nucleotide sequence ID" value="NZ_CP053085.1"/>
</dbReference>
<dbReference type="InterPro" id="IPR029150">
    <property type="entry name" value="dCache_3"/>
</dbReference>
<evidence type="ECO:0000256" key="3">
    <source>
        <dbReference type="ARBA" id="ARBA00022777"/>
    </source>
</evidence>
<proteinExistence type="predicted"/>
<dbReference type="AlphaFoldDB" id="A0A6M4IJK5"/>
<dbReference type="Pfam" id="PF14827">
    <property type="entry name" value="dCache_3"/>
    <property type="match status" value="1"/>
</dbReference>
<evidence type="ECO:0000313" key="8">
    <source>
        <dbReference type="Proteomes" id="UP000500938"/>
    </source>
</evidence>
<dbReference type="SUPFAM" id="SSF103190">
    <property type="entry name" value="Sensory domain-like"/>
    <property type="match status" value="1"/>
</dbReference>
<dbReference type="Proteomes" id="UP000500938">
    <property type="component" value="Chromosome"/>
</dbReference>
<dbReference type="InterPro" id="IPR011009">
    <property type="entry name" value="Kinase-like_dom_sf"/>
</dbReference>
<dbReference type="Gene3D" id="3.30.450.20">
    <property type="entry name" value="PAS domain"/>
    <property type="match status" value="1"/>
</dbReference>
<evidence type="ECO:0000313" key="7">
    <source>
        <dbReference type="EMBL" id="QJR35264.1"/>
    </source>
</evidence>
<dbReference type="Gene3D" id="1.10.510.10">
    <property type="entry name" value="Transferase(Phosphotransferase) domain 1"/>
    <property type="match status" value="1"/>
</dbReference>
<gene>
    <name evidence="7" type="ORF">HKW67_06985</name>
</gene>
<keyword evidence="5" id="KW-1133">Transmembrane helix</keyword>
<dbReference type="PANTHER" id="PTHR43289">
    <property type="entry name" value="MITOGEN-ACTIVATED PROTEIN KINASE KINASE KINASE 20-RELATED"/>
    <property type="match status" value="1"/>
</dbReference>
<evidence type="ECO:0000256" key="5">
    <source>
        <dbReference type="SAM" id="Phobius"/>
    </source>
</evidence>
<dbReference type="EMBL" id="CP053085">
    <property type="protein sequence ID" value="QJR35264.1"/>
    <property type="molecule type" value="Genomic_DNA"/>
</dbReference>
<keyword evidence="4" id="KW-0067">ATP-binding</keyword>
<protein>
    <submittedName>
        <fullName evidence="7">Protein kinase</fullName>
    </submittedName>
</protein>
<organism evidence="7 8">
    <name type="scientific">Gemmatimonas groenlandica</name>
    <dbReference type="NCBI Taxonomy" id="2732249"/>
    <lineage>
        <taxon>Bacteria</taxon>
        <taxon>Pseudomonadati</taxon>
        <taxon>Gemmatimonadota</taxon>
        <taxon>Gemmatimonadia</taxon>
        <taxon>Gemmatimonadales</taxon>
        <taxon>Gemmatimonadaceae</taxon>
        <taxon>Gemmatimonas</taxon>
    </lineage>
</organism>
<evidence type="ECO:0000256" key="4">
    <source>
        <dbReference type="ARBA" id="ARBA00022840"/>
    </source>
</evidence>
<evidence type="ECO:0000259" key="6">
    <source>
        <dbReference type="PROSITE" id="PS50011"/>
    </source>
</evidence>
<dbReference type="SUPFAM" id="SSF56112">
    <property type="entry name" value="Protein kinase-like (PK-like)"/>
    <property type="match status" value="1"/>
</dbReference>
<evidence type="ECO:0000256" key="1">
    <source>
        <dbReference type="ARBA" id="ARBA00022679"/>
    </source>
</evidence>
<dbReference type="SMART" id="SM00220">
    <property type="entry name" value="S_TKc"/>
    <property type="match status" value="1"/>
</dbReference>
<keyword evidence="5" id="KW-0812">Transmembrane</keyword>
<feature type="transmembrane region" description="Helical" evidence="5">
    <location>
        <begin position="6"/>
        <end position="26"/>
    </location>
</feature>
<dbReference type="Pfam" id="PF00069">
    <property type="entry name" value="Pkinase"/>
    <property type="match status" value="1"/>
</dbReference>
<accession>A0A6M4IJK5</accession>
<sequence>MHVTARVFVGAVTIVALVLGTVFTVARTEARRAAAAGAVRALEQSADLVAQLLAGRGRSLAGGARVFVQGPYFRTLVAESRRDDILDQTFEAAEQLDASWVFITDASGMLVAKSDEPSASGDQLANVSLISGALRGQVMTGFGGSGDSALFQATAVPVAAPGGSPFGVLVATRLLDSALAVDIATATGSELVFYVRTADGVAHVAASTMTRDTSLREAVRSRASGQAPLVIDGREWITHATALNTAGGTEVGGYLVLRRAEVEVPAIAALRRAMAIASALGLLLAVVAALVAHRVVGAPAGRLEHERQVLARELSAARGDLQDHVALSRLLSPDVATLVTAEHPVATETSRSILPLRHRVERTLSLPRALPLPILSEADSDTTPFALGSTVAKRYRIDAILGERDRGVLYRALDLHRGELVALGVVRPERLFLDDDARALLAADVAKASRVVHPHVAQVRDVGDDHGVPFVASEFVPGVSLASVLRQWGTLPVDGVIALARQLLRALAAAHAEQVIHGDIKPSDIRIVAGGQVKLAGFGIARALRDAAQRAQSVQRAGDASLSGRVTGATVGTPEYLAPEQLIGASASFASDLYALGLVLHECLAGHAPQRHDMPVTLIGGRLGDEPGAHARSDAIAWPLPLDTLIASMTENDLANRAHSAADVLERLERLETSAAPRE</sequence>
<dbReference type="InterPro" id="IPR029151">
    <property type="entry name" value="Sensor-like_sf"/>
</dbReference>
<keyword evidence="2" id="KW-0547">Nucleotide-binding</keyword>
<dbReference type="GO" id="GO:0005524">
    <property type="term" value="F:ATP binding"/>
    <property type="evidence" value="ECO:0007669"/>
    <property type="project" value="UniProtKB-KW"/>
</dbReference>
<keyword evidence="5" id="KW-0472">Membrane</keyword>
<evidence type="ECO:0000256" key="2">
    <source>
        <dbReference type="ARBA" id="ARBA00022741"/>
    </source>
</evidence>